<gene>
    <name evidence="1" type="ORF">IAA86_00160</name>
</gene>
<organism evidence="1 2">
    <name type="scientific">Candidatus Galligastranaerophilus intestinavium</name>
    <dbReference type="NCBI Taxonomy" id="2840836"/>
    <lineage>
        <taxon>Bacteria</taxon>
        <taxon>Candidatus Galligastranaerophilus</taxon>
    </lineage>
</organism>
<proteinExistence type="predicted"/>
<accession>A0A9D1JXU6</accession>
<name>A0A9D1JXU6_9BACT</name>
<protein>
    <submittedName>
        <fullName evidence="1">Uncharacterized protein</fullName>
    </submittedName>
</protein>
<sequence>MTKALTITPKISQTYNGTKSTIAKTIPAAASYITEQKPPKSKATRGIVGTVIDIFKAIAKKISTPENAVSKISKNTTAPSHKDPAAIVMKTMHG</sequence>
<comment type="caution">
    <text evidence="1">The sequence shown here is derived from an EMBL/GenBank/DDBJ whole genome shotgun (WGS) entry which is preliminary data.</text>
</comment>
<reference evidence="1" key="2">
    <citation type="journal article" date="2021" name="PeerJ">
        <title>Extensive microbial diversity within the chicken gut microbiome revealed by metagenomics and culture.</title>
        <authorList>
            <person name="Gilroy R."/>
            <person name="Ravi A."/>
            <person name="Getino M."/>
            <person name="Pursley I."/>
            <person name="Horton D.L."/>
            <person name="Alikhan N.F."/>
            <person name="Baker D."/>
            <person name="Gharbi K."/>
            <person name="Hall N."/>
            <person name="Watson M."/>
            <person name="Adriaenssens E.M."/>
            <person name="Foster-Nyarko E."/>
            <person name="Jarju S."/>
            <person name="Secka A."/>
            <person name="Antonio M."/>
            <person name="Oren A."/>
            <person name="Chaudhuri R.R."/>
            <person name="La Ragione R."/>
            <person name="Hildebrand F."/>
            <person name="Pallen M.J."/>
        </authorList>
    </citation>
    <scope>NUCLEOTIDE SEQUENCE</scope>
    <source>
        <strain evidence="1">CHK152-2871</strain>
    </source>
</reference>
<reference evidence="1" key="1">
    <citation type="submission" date="2020-10" db="EMBL/GenBank/DDBJ databases">
        <authorList>
            <person name="Gilroy R."/>
        </authorList>
    </citation>
    <scope>NUCLEOTIDE SEQUENCE</scope>
    <source>
        <strain evidence="1">CHK152-2871</strain>
    </source>
</reference>
<evidence type="ECO:0000313" key="2">
    <source>
        <dbReference type="Proteomes" id="UP000886865"/>
    </source>
</evidence>
<dbReference type="AlphaFoldDB" id="A0A9D1JXU6"/>
<dbReference type="Proteomes" id="UP000886865">
    <property type="component" value="Unassembled WGS sequence"/>
</dbReference>
<evidence type="ECO:0000313" key="1">
    <source>
        <dbReference type="EMBL" id="HIS73418.1"/>
    </source>
</evidence>
<dbReference type="EMBL" id="DVJQ01000001">
    <property type="protein sequence ID" value="HIS73418.1"/>
    <property type="molecule type" value="Genomic_DNA"/>
</dbReference>